<feature type="region of interest" description="Disordered" evidence="2">
    <location>
        <begin position="160"/>
        <end position="197"/>
    </location>
</feature>
<accession>A0A1S1QTP9</accession>
<evidence type="ECO:0000259" key="3">
    <source>
        <dbReference type="SMART" id="SM00903"/>
    </source>
</evidence>
<keyword evidence="5" id="KW-1185">Reference proteome</keyword>
<protein>
    <submittedName>
        <fullName evidence="4">Flavin reductase</fullName>
    </submittedName>
</protein>
<dbReference type="GO" id="GO:0010181">
    <property type="term" value="F:FMN binding"/>
    <property type="evidence" value="ECO:0007669"/>
    <property type="project" value="InterPro"/>
</dbReference>
<sequence>MSPRPAAETSARGPVDLRRAFRRHAAGVTIVTMAGPRGPVGFTATSVASLSEEPPLVSLALSTRSSLASVLTGASTLVVHLLSAGHHDLAARFARPGADRFAPPTRWRRLPGGEPLLLDAEVWMRCRIRRRTVEGDHHLVIAEILESRVGRADPPLIYHDGSYGTVGPRPGSGSVPGPSTGAARQAAPPGDGDLGIR</sequence>
<proteinExistence type="predicted"/>
<dbReference type="SMART" id="SM00903">
    <property type="entry name" value="Flavin_Reduct"/>
    <property type="match status" value="1"/>
</dbReference>
<feature type="domain" description="Flavin reductase like" evidence="3">
    <location>
        <begin position="21"/>
        <end position="165"/>
    </location>
</feature>
<evidence type="ECO:0000313" key="5">
    <source>
        <dbReference type="Proteomes" id="UP000179627"/>
    </source>
</evidence>
<dbReference type="GO" id="GO:0042602">
    <property type="term" value="F:riboflavin reductase (NADPH) activity"/>
    <property type="evidence" value="ECO:0007669"/>
    <property type="project" value="TreeGrafter"/>
</dbReference>
<evidence type="ECO:0000313" key="4">
    <source>
        <dbReference type="EMBL" id="OHV36675.1"/>
    </source>
</evidence>
<evidence type="ECO:0000256" key="1">
    <source>
        <dbReference type="ARBA" id="ARBA00023002"/>
    </source>
</evidence>
<reference evidence="5" key="1">
    <citation type="submission" date="2016-07" db="EMBL/GenBank/DDBJ databases">
        <title>Sequence Frankia sp. strain CcI1.17.</title>
        <authorList>
            <person name="Ghodhbane-Gtari F."/>
            <person name="Swanson E."/>
            <person name="Gueddou A."/>
            <person name="Morris K."/>
            <person name="Hezbri K."/>
            <person name="Ktari A."/>
            <person name="Nouioui I."/>
            <person name="Abebe-Akele F."/>
            <person name="Simpson S."/>
            <person name="Thomas K."/>
            <person name="Gtari M."/>
            <person name="Tisa L.S."/>
            <person name="Hurst S."/>
        </authorList>
    </citation>
    <scope>NUCLEOTIDE SEQUENCE [LARGE SCALE GENOMIC DNA]</scope>
    <source>
        <strain evidence="5">Cc1.17</strain>
    </source>
</reference>
<gene>
    <name evidence="4" type="ORF">CC117_17430</name>
</gene>
<comment type="caution">
    <text evidence="4">The sequence shown here is derived from an EMBL/GenBank/DDBJ whole genome shotgun (WGS) entry which is preliminary data.</text>
</comment>
<organism evidence="4 5">
    <name type="scientific">Parafrankia colletiae</name>
    <dbReference type="NCBI Taxonomy" id="573497"/>
    <lineage>
        <taxon>Bacteria</taxon>
        <taxon>Bacillati</taxon>
        <taxon>Actinomycetota</taxon>
        <taxon>Actinomycetes</taxon>
        <taxon>Frankiales</taxon>
        <taxon>Frankiaceae</taxon>
        <taxon>Parafrankia</taxon>
    </lineage>
</organism>
<dbReference type="SUPFAM" id="SSF50475">
    <property type="entry name" value="FMN-binding split barrel"/>
    <property type="match status" value="1"/>
</dbReference>
<dbReference type="InterPro" id="IPR050268">
    <property type="entry name" value="NADH-dep_flavin_reductase"/>
</dbReference>
<name>A0A1S1QTP9_9ACTN</name>
<dbReference type="Proteomes" id="UP000179627">
    <property type="component" value="Unassembled WGS sequence"/>
</dbReference>
<dbReference type="InterPro" id="IPR012349">
    <property type="entry name" value="Split_barrel_FMN-bd"/>
</dbReference>
<dbReference type="EMBL" id="MBLM01000115">
    <property type="protein sequence ID" value="OHV36675.1"/>
    <property type="molecule type" value="Genomic_DNA"/>
</dbReference>
<dbReference type="PANTHER" id="PTHR30466:SF1">
    <property type="entry name" value="FMN REDUCTASE (NADH) RUTF"/>
    <property type="match status" value="1"/>
</dbReference>
<dbReference type="InterPro" id="IPR002563">
    <property type="entry name" value="Flavin_Rdtase-like_dom"/>
</dbReference>
<keyword evidence="1" id="KW-0560">Oxidoreductase</keyword>
<feature type="compositionally biased region" description="Low complexity" evidence="2">
    <location>
        <begin position="165"/>
        <end position="181"/>
    </location>
</feature>
<dbReference type="Gene3D" id="2.30.110.10">
    <property type="entry name" value="Electron Transport, Fmn-binding Protein, Chain A"/>
    <property type="match status" value="1"/>
</dbReference>
<dbReference type="Pfam" id="PF01613">
    <property type="entry name" value="Flavin_Reduct"/>
    <property type="match status" value="1"/>
</dbReference>
<dbReference type="GO" id="GO:0006208">
    <property type="term" value="P:pyrimidine nucleobase catabolic process"/>
    <property type="evidence" value="ECO:0007669"/>
    <property type="project" value="TreeGrafter"/>
</dbReference>
<dbReference type="AlphaFoldDB" id="A0A1S1QTP9"/>
<evidence type="ECO:0000256" key="2">
    <source>
        <dbReference type="SAM" id="MobiDB-lite"/>
    </source>
</evidence>
<dbReference type="PANTHER" id="PTHR30466">
    <property type="entry name" value="FLAVIN REDUCTASE"/>
    <property type="match status" value="1"/>
</dbReference>